<dbReference type="EMBL" id="KV417293">
    <property type="protein sequence ID" value="KZO94743.1"/>
    <property type="molecule type" value="Genomic_DNA"/>
</dbReference>
<dbReference type="GO" id="GO:0006607">
    <property type="term" value="P:NLS-bearing protein import into nucleus"/>
    <property type="evidence" value="ECO:0007669"/>
    <property type="project" value="TreeGrafter"/>
</dbReference>
<dbReference type="AlphaFoldDB" id="A0A167KKQ0"/>
<keyword evidence="8" id="KW-1185">Reference proteome</keyword>
<feature type="compositionally biased region" description="Polar residues" evidence="5">
    <location>
        <begin position="141"/>
        <end position="157"/>
    </location>
</feature>
<feature type="compositionally biased region" description="Polar residues" evidence="5">
    <location>
        <begin position="27"/>
        <end position="36"/>
    </location>
</feature>
<protein>
    <recommendedName>
        <fullName evidence="6">Nucleoporin Nup54 alpha-helical domain-containing protein</fullName>
    </recommendedName>
</protein>
<keyword evidence="2" id="KW-0813">Transport</keyword>
<evidence type="ECO:0000256" key="4">
    <source>
        <dbReference type="SAM" id="Coils"/>
    </source>
</evidence>
<comment type="subcellular location">
    <subcellularLocation>
        <location evidence="1">Nucleus</location>
    </subcellularLocation>
</comment>
<proteinExistence type="predicted"/>
<evidence type="ECO:0000313" key="7">
    <source>
        <dbReference type="EMBL" id="KZO94743.1"/>
    </source>
</evidence>
<dbReference type="InterPro" id="IPR024864">
    <property type="entry name" value="Nup54/Nup57/Nup44"/>
</dbReference>
<feature type="compositionally biased region" description="Low complexity" evidence="5">
    <location>
        <begin position="58"/>
        <end position="81"/>
    </location>
</feature>
<dbReference type="GO" id="GO:0044613">
    <property type="term" value="C:nuclear pore central transport channel"/>
    <property type="evidence" value="ECO:0007669"/>
    <property type="project" value="TreeGrafter"/>
</dbReference>
<dbReference type="STRING" id="1330018.A0A167KKQ0"/>
<feature type="compositionally biased region" description="Polar residues" evidence="5">
    <location>
        <begin position="196"/>
        <end position="208"/>
    </location>
</feature>
<evidence type="ECO:0000256" key="2">
    <source>
        <dbReference type="ARBA" id="ARBA00022448"/>
    </source>
</evidence>
<feature type="domain" description="Nucleoporin Nup54 alpha-helical" evidence="6">
    <location>
        <begin position="293"/>
        <end position="436"/>
    </location>
</feature>
<evidence type="ECO:0000256" key="3">
    <source>
        <dbReference type="ARBA" id="ARBA00023242"/>
    </source>
</evidence>
<feature type="compositionally biased region" description="Polar residues" evidence="5">
    <location>
        <begin position="82"/>
        <end position="98"/>
    </location>
</feature>
<dbReference type="GO" id="GO:0006999">
    <property type="term" value="P:nuclear pore organization"/>
    <property type="evidence" value="ECO:0007669"/>
    <property type="project" value="TreeGrafter"/>
</dbReference>
<dbReference type="OrthoDB" id="6162375at2759"/>
<feature type="compositionally biased region" description="Low complexity" evidence="5">
    <location>
        <begin position="118"/>
        <end position="136"/>
    </location>
</feature>
<dbReference type="Pfam" id="PF13874">
    <property type="entry name" value="Nup54"/>
    <property type="match status" value="1"/>
</dbReference>
<feature type="region of interest" description="Disordered" evidence="5">
    <location>
        <begin position="1"/>
        <end position="245"/>
    </location>
</feature>
<dbReference type="PANTHER" id="PTHR13000">
    <property type="entry name" value="NUCLEOPORIN P54"/>
    <property type="match status" value="1"/>
</dbReference>
<evidence type="ECO:0000313" key="8">
    <source>
        <dbReference type="Proteomes" id="UP000076738"/>
    </source>
</evidence>
<dbReference type="PANTHER" id="PTHR13000:SF0">
    <property type="entry name" value="NUCLEOPORIN P54"/>
    <property type="match status" value="1"/>
</dbReference>
<gene>
    <name evidence="7" type="ORF">CALVIDRAFT_538850</name>
</gene>
<name>A0A167KKQ0_CALVF</name>
<keyword evidence="3" id="KW-0539">Nucleus</keyword>
<dbReference type="GO" id="GO:0017056">
    <property type="term" value="F:structural constituent of nuclear pore"/>
    <property type="evidence" value="ECO:0007669"/>
    <property type="project" value="TreeGrafter"/>
</dbReference>
<feature type="compositionally biased region" description="Low complexity" evidence="5">
    <location>
        <begin position="1"/>
        <end position="19"/>
    </location>
</feature>
<reference evidence="7 8" key="1">
    <citation type="journal article" date="2016" name="Mol. Biol. Evol.">
        <title>Comparative Genomics of Early-Diverging Mushroom-Forming Fungi Provides Insights into the Origins of Lignocellulose Decay Capabilities.</title>
        <authorList>
            <person name="Nagy L.G."/>
            <person name="Riley R."/>
            <person name="Tritt A."/>
            <person name="Adam C."/>
            <person name="Daum C."/>
            <person name="Floudas D."/>
            <person name="Sun H."/>
            <person name="Yadav J.S."/>
            <person name="Pangilinan J."/>
            <person name="Larsson K.H."/>
            <person name="Matsuura K."/>
            <person name="Barry K."/>
            <person name="Labutti K."/>
            <person name="Kuo R."/>
            <person name="Ohm R.A."/>
            <person name="Bhattacharya S.S."/>
            <person name="Shirouzu T."/>
            <person name="Yoshinaga Y."/>
            <person name="Martin F.M."/>
            <person name="Grigoriev I.V."/>
            <person name="Hibbett D.S."/>
        </authorList>
    </citation>
    <scope>NUCLEOTIDE SEQUENCE [LARGE SCALE GENOMIC DNA]</scope>
    <source>
        <strain evidence="7 8">TUFC12733</strain>
    </source>
</reference>
<dbReference type="Proteomes" id="UP000076738">
    <property type="component" value="Unassembled WGS sequence"/>
</dbReference>
<feature type="compositionally biased region" description="Low complexity" evidence="5">
    <location>
        <begin position="159"/>
        <end position="189"/>
    </location>
</feature>
<dbReference type="GO" id="GO:0036228">
    <property type="term" value="P:protein localization to nuclear inner membrane"/>
    <property type="evidence" value="ECO:0007669"/>
    <property type="project" value="TreeGrafter"/>
</dbReference>
<feature type="coiled-coil region" evidence="4">
    <location>
        <begin position="334"/>
        <end position="361"/>
    </location>
</feature>
<evidence type="ECO:0000256" key="1">
    <source>
        <dbReference type="ARBA" id="ARBA00004123"/>
    </source>
</evidence>
<dbReference type="InterPro" id="IPR025712">
    <property type="entry name" value="Nup54_alpha-helical_dom"/>
</dbReference>
<feature type="compositionally biased region" description="Low complexity" evidence="5">
    <location>
        <begin position="209"/>
        <end position="232"/>
    </location>
</feature>
<evidence type="ECO:0000256" key="5">
    <source>
        <dbReference type="SAM" id="MobiDB-lite"/>
    </source>
</evidence>
<keyword evidence="4" id="KW-0175">Coiled coil</keyword>
<accession>A0A167KKQ0</accession>
<evidence type="ECO:0000259" key="6">
    <source>
        <dbReference type="Pfam" id="PF13874"/>
    </source>
</evidence>
<organism evidence="7 8">
    <name type="scientific">Calocera viscosa (strain TUFC12733)</name>
    <dbReference type="NCBI Taxonomy" id="1330018"/>
    <lineage>
        <taxon>Eukaryota</taxon>
        <taxon>Fungi</taxon>
        <taxon>Dikarya</taxon>
        <taxon>Basidiomycota</taxon>
        <taxon>Agaricomycotina</taxon>
        <taxon>Dacrymycetes</taxon>
        <taxon>Dacrymycetales</taxon>
        <taxon>Dacrymycetaceae</taxon>
        <taxon>Calocera</taxon>
    </lineage>
</organism>
<sequence>MSLFGQPAQQQSAGQLQQSRPGLNIFGQAQQQPSAGGTTGVFGQQQQQQQPAAGGSSLFGQPQQNTQQGGNLLGRLGPPLGSTTTQPTGAFGQSTGQPASGTGAFGSFGGFTQQRPATTGFGQSTTGQQQPTSSFTLQPPAGQNQQSTGAFGQSGLSFNLGGTNQQQQQQQLSTFGSFGQPQQQQNQQQKPAFSWPGSSTLGQSSTFNLGQPQQQQPQQQQLGVSQLQVQPSNALQASRSTGLVGRLHQPEKTLEQRATEIAEAWNPQTSKCKFRHVFYNVRTAQELDVEPAKPYNVTDEEWQEALRMNPDPQKLYPVIVSGYHALRQRLFEQAQMANAQTVKLKQLIEKIEERKKQYSLQSSVRIQQSQLIETYLHHRILAISARLHLLMPDLRAKPISPEEEALAAALQSLDAEMSSGTGSGRMRGKVNELWTALGAYKATKEREMREGGKDATEWVVVDERGFEGIKELLAGQYRALEHLTKVLALDEFDVDHIRAEGYGIRSPTQS</sequence>